<organism evidence="2 3">
    <name type="scientific">Pleurotus ostreatus (strain PC15)</name>
    <name type="common">Oyster mushroom</name>
    <dbReference type="NCBI Taxonomy" id="1137138"/>
    <lineage>
        <taxon>Eukaryota</taxon>
        <taxon>Fungi</taxon>
        <taxon>Dikarya</taxon>
        <taxon>Basidiomycota</taxon>
        <taxon>Agaricomycotina</taxon>
        <taxon>Agaricomycetes</taxon>
        <taxon>Agaricomycetidae</taxon>
        <taxon>Agaricales</taxon>
        <taxon>Pleurotineae</taxon>
        <taxon>Pleurotaceae</taxon>
        <taxon>Pleurotus</taxon>
    </lineage>
</organism>
<feature type="region of interest" description="Disordered" evidence="1">
    <location>
        <begin position="47"/>
        <end position="73"/>
    </location>
</feature>
<accession>A0A067NXG9</accession>
<dbReference type="Proteomes" id="UP000027073">
    <property type="component" value="Unassembled WGS sequence"/>
</dbReference>
<evidence type="ECO:0000313" key="2">
    <source>
        <dbReference type="EMBL" id="KDQ32624.1"/>
    </source>
</evidence>
<proteinExistence type="predicted"/>
<evidence type="ECO:0000256" key="1">
    <source>
        <dbReference type="SAM" id="MobiDB-lite"/>
    </source>
</evidence>
<sequence>MPNYGLTFWPNTKVSMMSSFTETACSGPDGPFVPVAAANPAGLLNAYRAPRPSRGGSSANLAAPVSQQASPSLVTSAAPARVSAIEAAATAVGSTPQPAGSADVIAPPLPRLDARA</sequence>
<dbReference type="InParanoid" id="A0A067NXG9"/>
<reference evidence="3" key="1">
    <citation type="journal article" date="2014" name="Proc. Natl. Acad. Sci. U.S.A.">
        <title>Extensive sampling of basidiomycete genomes demonstrates inadequacy of the white-rot/brown-rot paradigm for wood decay fungi.</title>
        <authorList>
            <person name="Riley R."/>
            <person name="Salamov A.A."/>
            <person name="Brown D.W."/>
            <person name="Nagy L.G."/>
            <person name="Floudas D."/>
            <person name="Held B.W."/>
            <person name="Levasseur A."/>
            <person name="Lombard V."/>
            <person name="Morin E."/>
            <person name="Otillar R."/>
            <person name="Lindquist E.A."/>
            <person name="Sun H."/>
            <person name="LaButti K.M."/>
            <person name="Schmutz J."/>
            <person name="Jabbour D."/>
            <person name="Luo H."/>
            <person name="Baker S.E."/>
            <person name="Pisabarro A.G."/>
            <person name="Walton J.D."/>
            <person name="Blanchette R.A."/>
            <person name="Henrissat B."/>
            <person name="Martin F."/>
            <person name="Cullen D."/>
            <person name="Hibbett D.S."/>
            <person name="Grigoriev I.V."/>
        </authorList>
    </citation>
    <scope>NUCLEOTIDE SEQUENCE [LARGE SCALE GENOMIC DNA]</scope>
    <source>
        <strain evidence="3">PC15</strain>
    </source>
</reference>
<dbReference type="VEuPathDB" id="FungiDB:PLEOSDRAFT_153695"/>
<name>A0A067NXG9_PLEO1</name>
<dbReference type="AlphaFoldDB" id="A0A067NXG9"/>
<feature type="compositionally biased region" description="Polar residues" evidence="1">
    <location>
        <begin position="55"/>
        <end position="73"/>
    </location>
</feature>
<dbReference type="EMBL" id="KL198004">
    <property type="protein sequence ID" value="KDQ32624.1"/>
    <property type="molecule type" value="Genomic_DNA"/>
</dbReference>
<dbReference type="HOGENOM" id="CLU_2097834_0_0_1"/>
<gene>
    <name evidence="2" type="ORF">PLEOSDRAFT_153695</name>
</gene>
<evidence type="ECO:0000313" key="3">
    <source>
        <dbReference type="Proteomes" id="UP000027073"/>
    </source>
</evidence>
<feature type="region of interest" description="Disordered" evidence="1">
    <location>
        <begin position="91"/>
        <end position="116"/>
    </location>
</feature>
<protein>
    <submittedName>
        <fullName evidence="2">Uncharacterized protein</fullName>
    </submittedName>
</protein>